<dbReference type="InterPro" id="IPR015943">
    <property type="entry name" value="WD40/YVTN_repeat-like_dom_sf"/>
</dbReference>
<keyword evidence="6" id="KW-1185">Reference proteome</keyword>
<dbReference type="GO" id="GO:0015979">
    <property type="term" value="P:photosynthesis"/>
    <property type="evidence" value="ECO:0007669"/>
    <property type="project" value="UniProtKB-KW"/>
</dbReference>
<protein>
    <submittedName>
        <fullName evidence="5">Glycosyl hydrolase</fullName>
    </submittedName>
</protein>
<evidence type="ECO:0000256" key="3">
    <source>
        <dbReference type="SAM" id="SignalP"/>
    </source>
</evidence>
<proteinExistence type="predicted"/>
<dbReference type="InterPro" id="IPR036278">
    <property type="entry name" value="Sialidase_sf"/>
</dbReference>
<comment type="caution">
    <text evidence="5">The sequence shown here is derived from an EMBL/GenBank/DDBJ whole genome shotgun (WGS) entry which is preliminary data.</text>
</comment>
<evidence type="ECO:0000313" key="5">
    <source>
        <dbReference type="EMBL" id="RDK06587.1"/>
    </source>
</evidence>
<feature type="signal peptide" evidence="3">
    <location>
        <begin position="1"/>
        <end position="29"/>
    </location>
</feature>
<evidence type="ECO:0000256" key="2">
    <source>
        <dbReference type="ARBA" id="ARBA00023276"/>
    </source>
</evidence>
<reference evidence="6" key="1">
    <citation type="submission" date="2018-06" db="EMBL/GenBank/DDBJ databases">
        <authorList>
            <person name="Feng T."/>
            <person name="Jeon C.O."/>
        </authorList>
    </citation>
    <scope>NUCLEOTIDE SEQUENCE [LARGE SCALE GENOMIC DNA]</scope>
    <source>
        <strain evidence="6">S23</strain>
    </source>
</reference>
<keyword evidence="1" id="KW-0602">Photosynthesis</keyword>
<dbReference type="InterPro" id="IPR006311">
    <property type="entry name" value="TAT_signal"/>
</dbReference>
<dbReference type="InterPro" id="IPR028203">
    <property type="entry name" value="PSII_CF48-like_dom"/>
</dbReference>
<keyword evidence="5" id="KW-0378">Hydrolase</keyword>
<sequence>MSMSSFSEKRRHFLKALALTASMPMAASATSPAAVSNDPAELAARSLLTAIAQAGPRLVACGERGHILLSDDGGHRWRGAAVPVDVTLTDLAFIDASKGWAVGHGGVILRTVDAGQTWTRQLDGVTAARKLYARAGGADAAARRNAERFIADGADKPFLAVHFVDAQRGFAVGAYGLFFSTDDGGENWEPAGAALPGLERSHLYAITSSGPEVLIAGEAGGVFRSRNRGESFARLSIPYKGTLFTLQRGKSGELVAAGLRGNAFVSANGGDDWGKSQIPTQRSLFGGAVRRNGAILLFDEAGGAWRSTDGGRQFQATVADNPIPIIAVVEESSGVLVVVGQRGASHVNLRSAS</sequence>
<evidence type="ECO:0000256" key="1">
    <source>
        <dbReference type="ARBA" id="ARBA00022531"/>
    </source>
</evidence>
<evidence type="ECO:0000259" key="4">
    <source>
        <dbReference type="Pfam" id="PF14870"/>
    </source>
</evidence>
<feature type="domain" description="Photosynthesis system II assembly factor Ycf48/Hcf136-like" evidence="4">
    <location>
        <begin position="155"/>
        <end position="237"/>
    </location>
</feature>
<dbReference type="PANTHER" id="PTHR47199">
    <property type="entry name" value="PHOTOSYSTEM II STABILITY/ASSEMBLY FACTOR HCF136, CHLOROPLASTIC"/>
    <property type="match status" value="1"/>
</dbReference>
<organism evidence="5 6">
    <name type="scientific">Cupriavidus lacunae</name>
    <dbReference type="NCBI Taxonomy" id="2666307"/>
    <lineage>
        <taxon>Bacteria</taxon>
        <taxon>Pseudomonadati</taxon>
        <taxon>Pseudomonadota</taxon>
        <taxon>Betaproteobacteria</taxon>
        <taxon>Burkholderiales</taxon>
        <taxon>Burkholderiaceae</taxon>
        <taxon>Cupriavidus</taxon>
    </lineage>
</organism>
<dbReference type="EMBL" id="QKWJ01000059">
    <property type="protein sequence ID" value="RDK06587.1"/>
    <property type="molecule type" value="Genomic_DNA"/>
</dbReference>
<dbReference type="Gene3D" id="2.130.10.10">
    <property type="entry name" value="YVTN repeat-like/Quinoprotein amine dehydrogenase"/>
    <property type="match status" value="1"/>
</dbReference>
<keyword evidence="2" id="KW-0604">Photosystem II</keyword>
<gene>
    <name evidence="5" type="ORF">DN412_30580</name>
</gene>
<dbReference type="RefSeq" id="WP_115214993.1">
    <property type="nucleotide sequence ID" value="NZ_QKWJ01000059.1"/>
</dbReference>
<dbReference type="Proteomes" id="UP000255165">
    <property type="component" value="Unassembled WGS sequence"/>
</dbReference>
<accession>A0A370NLU2</accession>
<name>A0A370NLU2_9BURK</name>
<dbReference type="GO" id="GO:0009523">
    <property type="term" value="C:photosystem II"/>
    <property type="evidence" value="ECO:0007669"/>
    <property type="project" value="UniProtKB-KW"/>
</dbReference>
<keyword evidence="3" id="KW-0732">Signal</keyword>
<dbReference type="PROSITE" id="PS51318">
    <property type="entry name" value="TAT"/>
    <property type="match status" value="1"/>
</dbReference>
<evidence type="ECO:0000313" key="6">
    <source>
        <dbReference type="Proteomes" id="UP000255165"/>
    </source>
</evidence>
<feature type="domain" description="Photosynthesis system II assembly factor Ycf48/Hcf136-like" evidence="4">
    <location>
        <begin position="75"/>
        <end position="121"/>
    </location>
</feature>
<dbReference type="GO" id="GO:0016787">
    <property type="term" value="F:hydrolase activity"/>
    <property type="evidence" value="ECO:0007669"/>
    <property type="project" value="UniProtKB-KW"/>
</dbReference>
<feature type="chain" id="PRO_5016845829" evidence="3">
    <location>
        <begin position="30"/>
        <end position="353"/>
    </location>
</feature>
<dbReference type="Pfam" id="PF14870">
    <property type="entry name" value="PSII_BNR"/>
    <property type="match status" value="2"/>
</dbReference>
<dbReference type="AlphaFoldDB" id="A0A370NLU2"/>
<dbReference type="PANTHER" id="PTHR47199:SF2">
    <property type="entry name" value="PHOTOSYSTEM II STABILITY_ASSEMBLY FACTOR HCF136, CHLOROPLASTIC"/>
    <property type="match status" value="1"/>
</dbReference>
<dbReference type="SUPFAM" id="SSF50939">
    <property type="entry name" value="Sialidases"/>
    <property type="match status" value="1"/>
</dbReference>